<protein>
    <recommendedName>
        <fullName evidence="3">Endonuclease/exonuclease/phosphatase domain-containing protein</fullName>
    </recommendedName>
</protein>
<gene>
    <name evidence="1" type="ORF">Ahy_A03g012857</name>
</gene>
<name>A0A445DUB3_ARAHY</name>
<reference evidence="1 2" key="1">
    <citation type="submission" date="2019-01" db="EMBL/GenBank/DDBJ databases">
        <title>Sequencing of cultivated peanut Arachis hypogaea provides insights into genome evolution and oil improvement.</title>
        <authorList>
            <person name="Chen X."/>
        </authorList>
    </citation>
    <scope>NUCLEOTIDE SEQUENCE [LARGE SCALE GENOMIC DNA]</scope>
    <source>
        <strain evidence="2">cv. Fuhuasheng</strain>
        <tissue evidence="1">Leaves</tissue>
    </source>
</reference>
<sequence>MAILILAGGESNRGKTQQPIIIRFTWFSNPRNGCVTREKIDRALVNWECRVLFENASLLTMPAISSDHCLLFLDPKLVYRTSKSFKFETFWADHEECKNIVKKEWEKEVSQSCEWTRITRSMNNCKEELKKLELKEELKKLQDSDFAEEKRNGVQKRVDIEEILGMASWETPKKKNKALNAKSSDETKVSELIIEEDGWNKRKIVGMFPYKISKAIFKSLLVSYTK</sequence>
<evidence type="ECO:0000313" key="1">
    <source>
        <dbReference type="EMBL" id="RYR66792.1"/>
    </source>
</evidence>
<keyword evidence="2" id="KW-1185">Reference proteome</keyword>
<evidence type="ECO:0000313" key="2">
    <source>
        <dbReference type="Proteomes" id="UP000289738"/>
    </source>
</evidence>
<organism evidence="1 2">
    <name type="scientific">Arachis hypogaea</name>
    <name type="common">Peanut</name>
    <dbReference type="NCBI Taxonomy" id="3818"/>
    <lineage>
        <taxon>Eukaryota</taxon>
        <taxon>Viridiplantae</taxon>
        <taxon>Streptophyta</taxon>
        <taxon>Embryophyta</taxon>
        <taxon>Tracheophyta</taxon>
        <taxon>Spermatophyta</taxon>
        <taxon>Magnoliopsida</taxon>
        <taxon>eudicotyledons</taxon>
        <taxon>Gunneridae</taxon>
        <taxon>Pentapetalae</taxon>
        <taxon>rosids</taxon>
        <taxon>fabids</taxon>
        <taxon>Fabales</taxon>
        <taxon>Fabaceae</taxon>
        <taxon>Papilionoideae</taxon>
        <taxon>50 kb inversion clade</taxon>
        <taxon>dalbergioids sensu lato</taxon>
        <taxon>Dalbergieae</taxon>
        <taxon>Pterocarpus clade</taxon>
        <taxon>Arachis</taxon>
    </lineage>
</organism>
<accession>A0A445DUB3</accession>
<dbReference type="Proteomes" id="UP000289738">
    <property type="component" value="Chromosome A03"/>
</dbReference>
<dbReference type="PANTHER" id="PTHR33710:SF71">
    <property type="entry name" value="ENDONUCLEASE_EXONUCLEASE_PHOSPHATASE DOMAIN-CONTAINING PROTEIN"/>
    <property type="match status" value="1"/>
</dbReference>
<dbReference type="PANTHER" id="PTHR33710">
    <property type="entry name" value="BNAC02G09200D PROTEIN"/>
    <property type="match status" value="1"/>
</dbReference>
<evidence type="ECO:0008006" key="3">
    <source>
        <dbReference type="Google" id="ProtNLM"/>
    </source>
</evidence>
<dbReference type="EMBL" id="SDMP01000003">
    <property type="protein sequence ID" value="RYR66792.1"/>
    <property type="molecule type" value="Genomic_DNA"/>
</dbReference>
<proteinExistence type="predicted"/>
<comment type="caution">
    <text evidence="1">The sequence shown here is derived from an EMBL/GenBank/DDBJ whole genome shotgun (WGS) entry which is preliminary data.</text>
</comment>
<dbReference type="AlphaFoldDB" id="A0A445DUB3"/>